<evidence type="ECO:0000256" key="2">
    <source>
        <dbReference type="ARBA" id="ARBA00022473"/>
    </source>
</evidence>
<feature type="region of interest" description="Disordered" evidence="8">
    <location>
        <begin position="360"/>
        <end position="394"/>
    </location>
</feature>
<keyword evidence="4" id="KW-0805">Transcription regulation</keyword>
<dbReference type="InterPro" id="IPR036388">
    <property type="entry name" value="WH-like_DNA-bd_sf"/>
</dbReference>
<evidence type="ECO:0000256" key="7">
    <source>
        <dbReference type="ARBA" id="ARBA00023242"/>
    </source>
</evidence>
<evidence type="ECO:0000256" key="5">
    <source>
        <dbReference type="ARBA" id="ARBA00023125"/>
    </source>
</evidence>
<dbReference type="FunFam" id="1.10.10.10:FF:000003">
    <property type="entry name" value="Paired box protein Pax-6"/>
    <property type="match status" value="1"/>
</dbReference>
<evidence type="ECO:0000259" key="9">
    <source>
        <dbReference type="PROSITE" id="PS51057"/>
    </source>
</evidence>
<feature type="compositionally biased region" description="Basic and acidic residues" evidence="8">
    <location>
        <begin position="370"/>
        <end position="384"/>
    </location>
</feature>
<keyword evidence="6" id="KW-0804">Transcription</keyword>
<feature type="domain" description="Paired" evidence="9">
    <location>
        <begin position="6"/>
        <end position="135"/>
    </location>
</feature>
<dbReference type="EMBL" id="RQTK01000661">
    <property type="protein sequence ID" value="RUS76449.1"/>
    <property type="molecule type" value="Genomic_DNA"/>
</dbReference>
<feature type="compositionally biased region" description="Basic and acidic residues" evidence="8">
    <location>
        <begin position="242"/>
        <end position="253"/>
    </location>
</feature>
<dbReference type="PROSITE" id="PS51057">
    <property type="entry name" value="PAIRED_2"/>
    <property type="match status" value="1"/>
</dbReference>
<comment type="subcellular location">
    <subcellularLocation>
        <location evidence="1">Nucleus</location>
    </subcellularLocation>
</comment>
<evidence type="ECO:0000256" key="6">
    <source>
        <dbReference type="ARBA" id="ARBA00023163"/>
    </source>
</evidence>
<name>A0A3S0ZVR6_ELYCH</name>
<dbReference type="Gene3D" id="1.10.10.10">
    <property type="entry name" value="Winged helix-like DNA-binding domain superfamily/Winged helix DNA-binding domain"/>
    <property type="match status" value="2"/>
</dbReference>
<feature type="compositionally biased region" description="Basic and acidic residues" evidence="8">
    <location>
        <begin position="591"/>
        <end position="600"/>
    </location>
</feature>
<dbReference type="Proteomes" id="UP000271974">
    <property type="component" value="Unassembled WGS sequence"/>
</dbReference>
<dbReference type="AlphaFoldDB" id="A0A3S0ZVR6"/>
<dbReference type="SMART" id="SM00351">
    <property type="entry name" value="PAX"/>
    <property type="match status" value="1"/>
</dbReference>
<dbReference type="FunFam" id="1.10.10.10:FF:000013">
    <property type="entry name" value="Paired box 8 isoform 1"/>
    <property type="match status" value="1"/>
</dbReference>
<keyword evidence="11" id="KW-1185">Reference proteome</keyword>
<feature type="region of interest" description="Disordered" evidence="8">
    <location>
        <begin position="431"/>
        <end position="465"/>
    </location>
</feature>
<evidence type="ECO:0000256" key="1">
    <source>
        <dbReference type="ARBA" id="ARBA00004123"/>
    </source>
</evidence>
<dbReference type="PANTHER" id="PTHR45636">
    <property type="entry name" value="PAIRED BOX PROTEIN PAX-6-RELATED-RELATED"/>
    <property type="match status" value="1"/>
</dbReference>
<comment type="caution">
    <text evidence="10">The sequence shown here is derived from an EMBL/GenBank/DDBJ whole genome shotgun (WGS) entry which is preliminary data.</text>
</comment>
<dbReference type="InterPro" id="IPR043182">
    <property type="entry name" value="PAIRED_DNA-bd_dom"/>
</dbReference>
<dbReference type="InterPro" id="IPR043565">
    <property type="entry name" value="PAX_fam"/>
</dbReference>
<feature type="region of interest" description="Disordered" evidence="8">
    <location>
        <begin position="236"/>
        <end position="265"/>
    </location>
</feature>
<dbReference type="STRING" id="188477.A0A3S0ZVR6"/>
<evidence type="ECO:0000256" key="4">
    <source>
        <dbReference type="ARBA" id="ARBA00023015"/>
    </source>
</evidence>
<feature type="compositionally biased region" description="Basic residues" evidence="8">
    <location>
        <begin position="621"/>
        <end position="630"/>
    </location>
</feature>
<dbReference type="GO" id="GO:0005634">
    <property type="term" value="C:nucleus"/>
    <property type="evidence" value="ECO:0007669"/>
    <property type="project" value="UniProtKB-SubCell"/>
</dbReference>
<reference evidence="10 11" key="1">
    <citation type="submission" date="2019-01" db="EMBL/GenBank/DDBJ databases">
        <title>A draft genome assembly of the solar-powered sea slug Elysia chlorotica.</title>
        <authorList>
            <person name="Cai H."/>
            <person name="Li Q."/>
            <person name="Fang X."/>
            <person name="Li J."/>
            <person name="Curtis N.E."/>
            <person name="Altenburger A."/>
            <person name="Shibata T."/>
            <person name="Feng M."/>
            <person name="Maeda T."/>
            <person name="Schwartz J.A."/>
            <person name="Shigenobu S."/>
            <person name="Lundholm N."/>
            <person name="Nishiyama T."/>
            <person name="Yang H."/>
            <person name="Hasebe M."/>
            <person name="Li S."/>
            <person name="Pierce S.K."/>
            <person name="Wang J."/>
        </authorList>
    </citation>
    <scope>NUCLEOTIDE SEQUENCE [LARGE SCALE GENOMIC DNA]</scope>
    <source>
        <strain evidence="10">EC2010</strain>
        <tissue evidence="10">Whole organism of an adult</tissue>
    </source>
</reference>
<keyword evidence="7" id="KW-0539">Nucleus</keyword>
<dbReference type="Pfam" id="PF00292">
    <property type="entry name" value="PAX"/>
    <property type="match status" value="1"/>
</dbReference>
<feature type="compositionally biased region" description="Basic and acidic residues" evidence="8">
    <location>
        <begin position="280"/>
        <end position="291"/>
    </location>
</feature>
<dbReference type="OrthoDB" id="3225452at2759"/>
<dbReference type="InterPro" id="IPR009057">
    <property type="entry name" value="Homeodomain-like_sf"/>
</dbReference>
<gene>
    <name evidence="10" type="ORF">EGW08_015790</name>
</gene>
<evidence type="ECO:0000256" key="3">
    <source>
        <dbReference type="ARBA" id="ARBA00022724"/>
    </source>
</evidence>
<keyword evidence="3" id="KW-0563">Paired box</keyword>
<feature type="region of interest" description="Disordered" evidence="8">
    <location>
        <begin position="280"/>
        <end position="348"/>
    </location>
</feature>
<dbReference type="PANTHER" id="PTHR45636:SF43">
    <property type="entry name" value="PAIRED BOX POX-NEURO PROTEIN"/>
    <property type="match status" value="1"/>
</dbReference>
<evidence type="ECO:0000313" key="11">
    <source>
        <dbReference type="Proteomes" id="UP000271974"/>
    </source>
</evidence>
<feature type="compositionally biased region" description="Low complexity" evidence="8">
    <location>
        <begin position="651"/>
        <end position="662"/>
    </location>
</feature>
<dbReference type="GO" id="GO:0000978">
    <property type="term" value="F:RNA polymerase II cis-regulatory region sequence-specific DNA binding"/>
    <property type="evidence" value="ECO:0007669"/>
    <property type="project" value="TreeGrafter"/>
</dbReference>
<dbReference type="InterPro" id="IPR001523">
    <property type="entry name" value="Paired_dom"/>
</dbReference>
<evidence type="ECO:0000313" key="10">
    <source>
        <dbReference type="EMBL" id="RUS76449.1"/>
    </source>
</evidence>
<dbReference type="CDD" id="cd00131">
    <property type="entry name" value="PAX"/>
    <property type="match status" value="1"/>
</dbReference>
<keyword evidence="2" id="KW-0217">Developmental protein</keyword>
<keyword evidence="5" id="KW-0238">DNA-binding</keyword>
<proteinExistence type="predicted"/>
<feature type="region of interest" description="Disordered" evidence="8">
    <location>
        <begin position="590"/>
        <end position="662"/>
    </location>
</feature>
<evidence type="ECO:0000256" key="8">
    <source>
        <dbReference type="SAM" id="MobiDB-lite"/>
    </source>
</evidence>
<dbReference type="PRINTS" id="PR00027">
    <property type="entry name" value="PAIREDBOX"/>
</dbReference>
<dbReference type="SUPFAM" id="SSF46689">
    <property type="entry name" value="Homeodomain-like"/>
    <property type="match status" value="1"/>
</dbReference>
<dbReference type="PROSITE" id="PS00034">
    <property type="entry name" value="PAIRED_1"/>
    <property type="match status" value="1"/>
</dbReference>
<sequence length="776" mass="85292">MYSHPGQTGVNQLGGVFVNGRPLPEHVRHRIVELAQLGVRPCDISRQLLVSHGCVSKILTRFYETGSIKPGSIGGSKPKVRQVATPLVVKKILDLKQQNPSIFAWEIRDQLLAQRVCDDSTIPSVSSINRILRNASTSASGGITDTGSLASAMMTVAGAPGGYDVMARFSSAYHPAGPPMPLIPLSAYHGQSGHAPHPWYSHLPLPGLSYPRLVQPLEGDTRDLDGSPRTMATAVTMAIEGGPRREASRKSRDPPGNSGNSWSGDCADCDDKACTSCQEIKPKESGGRNCEDCDSGSDDFKPRLSQADLENDLGVQVMRGLKRAKEKEGVPDNNGQGTDTKRRRTRETLSPLRIEINADESVPENLMSNKRNEGDNWSESDRKAGSGRSKIAGTAGTLDLDHGEIRHLHHRHRDQKLSNQQSHRITAIDMASEHEKYRKNSSRDGRSPGISRDFRSKGDHTHQHFDGVKTEEAHTILASKAQDEDDSDVDVEADIGHRDVHNSFTSFDENNISPVHTLKEAKSPLGQETITIDQEKKTQCKSYNHEYLHSLSPKINPVSSPSSITPTPYYRRLISPPTTVGKLSHLALDTESQKSPESPKYKHLQSPNPECFRLSKQDKQQKRRHHQHPQKHQDRELPADRAGTFLPPPSLSQLSASFSESPNLHLPLKPRPSPHPALNPALSPAFNPYTFGLANHSQFLESKLALMSNYNISIGRFPGLGLTPDPRLCMANPRFLPLMGQSVSTTMADAASPVISSLFPLQLKSHVSFLHQSQTN</sequence>
<accession>A0A3S0ZVR6</accession>
<dbReference type="GO" id="GO:0000981">
    <property type="term" value="F:DNA-binding transcription factor activity, RNA polymerase II-specific"/>
    <property type="evidence" value="ECO:0007669"/>
    <property type="project" value="TreeGrafter"/>
</dbReference>
<organism evidence="10 11">
    <name type="scientific">Elysia chlorotica</name>
    <name type="common">Eastern emerald elysia</name>
    <name type="synonym">Sea slug</name>
    <dbReference type="NCBI Taxonomy" id="188477"/>
    <lineage>
        <taxon>Eukaryota</taxon>
        <taxon>Metazoa</taxon>
        <taxon>Spiralia</taxon>
        <taxon>Lophotrochozoa</taxon>
        <taxon>Mollusca</taxon>
        <taxon>Gastropoda</taxon>
        <taxon>Heterobranchia</taxon>
        <taxon>Euthyneura</taxon>
        <taxon>Panpulmonata</taxon>
        <taxon>Sacoglossa</taxon>
        <taxon>Placobranchoidea</taxon>
        <taxon>Plakobranchidae</taxon>
        <taxon>Elysia</taxon>
    </lineage>
</organism>
<protein>
    <recommendedName>
        <fullName evidence="9">Paired domain-containing protein</fullName>
    </recommendedName>
</protein>